<comment type="caution">
    <text evidence="6">The sequence shown here is derived from an EMBL/GenBank/DDBJ whole genome shotgun (WGS) entry which is preliminary data.</text>
</comment>
<evidence type="ECO:0000256" key="5">
    <source>
        <dbReference type="SAM" id="Phobius"/>
    </source>
</evidence>
<dbReference type="GO" id="GO:0015179">
    <property type="term" value="F:L-amino acid transmembrane transporter activity"/>
    <property type="evidence" value="ECO:0007669"/>
    <property type="project" value="TreeGrafter"/>
</dbReference>
<evidence type="ECO:0000256" key="3">
    <source>
        <dbReference type="ARBA" id="ARBA00022989"/>
    </source>
</evidence>
<evidence type="ECO:0000313" key="6">
    <source>
        <dbReference type="EMBL" id="TGJ77668.1"/>
    </source>
</evidence>
<sequence>MDRIKRNYGLFTTIAMIIGICIGSGIFFKSDNILAATGGSVPLGVAVFLLGATSIIFGGLCISELASRTDRPGGVITYVEEFVGEKYACGMGWFQIFVYFPTITAVVSWVVGIYICLLFSWDGTLENQMLVGFLFYTFCFLMNSLSARLGGGFQNLSTMVKMIPLVVIAVFGLFFGNPSAGFQSFPVQKLEGAEWLSAIGPVAFSFDGWTISTSIASEIRDSKKNLPKALVIGPLVILATYVAYFIGVSSLLPPQKIIEMQDAHVYAVANKLFGSLGAKLILIFVIIAVMGTVNGIILGYIRMPYSMALRGEKVFPFSKFLGKRSEKLDMPVNSAAFCYGVTLFWMVVHFFTVKFSVLPNSDISEISIAMSYLFYIVLYYKVFSLYRKGDIQSAFRGVAVPLFATLGSGFVLSGGLQSKLFLLYAGICILTVMISFLYYNFHQMQKQA</sequence>
<dbReference type="PIRSF" id="PIRSF006060">
    <property type="entry name" value="AA_transporter"/>
    <property type="match status" value="1"/>
</dbReference>
<dbReference type="GO" id="GO:0016020">
    <property type="term" value="C:membrane"/>
    <property type="evidence" value="ECO:0007669"/>
    <property type="project" value="UniProtKB-SubCell"/>
</dbReference>
<feature type="transmembrane region" description="Helical" evidence="5">
    <location>
        <begin position="96"/>
        <end position="121"/>
    </location>
</feature>
<dbReference type="Pfam" id="PF13520">
    <property type="entry name" value="AA_permease_2"/>
    <property type="match status" value="1"/>
</dbReference>
<evidence type="ECO:0000256" key="4">
    <source>
        <dbReference type="ARBA" id="ARBA00023136"/>
    </source>
</evidence>
<name>A0A4Z0YCJ8_9FIRM</name>
<feature type="transmembrane region" description="Helical" evidence="5">
    <location>
        <begin position="195"/>
        <end position="217"/>
    </location>
</feature>
<feature type="transmembrane region" description="Helical" evidence="5">
    <location>
        <begin position="7"/>
        <end position="28"/>
    </location>
</feature>
<keyword evidence="7" id="KW-1185">Reference proteome</keyword>
<evidence type="ECO:0000256" key="2">
    <source>
        <dbReference type="ARBA" id="ARBA00022692"/>
    </source>
</evidence>
<organism evidence="6 7">
    <name type="scientific">Caproiciproducens galactitolivorans</name>
    <dbReference type="NCBI Taxonomy" id="642589"/>
    <lineage>
        <taxon>Bacteria</taxon>
        <taxon>Bacillati</taxon>
        <taxon>Bacillota</taxon>
        <taxon>Clostridia</taxon>
        <taxon>Eubacteriales</taxon>
        <taxon>Acutalibacteraceae</taxon>
        <taxon>Caproiciproducens</taxon>
    </lineage>
</organism>
<feature type="transmembrane region" description="Helical" evidence="5">
    <location>
        <begin position="421"/>
        <end position="441"/>
    </location>
</feature>
<evidence type="ECO:0000256" key="1">
    <source>
        <dbReference type="ARBA" id="ARBA00004141"/>
    </source>
</evidence>
<feature type="transmembrane region" description="Helical" evidence="5">
    <location>
        <begin position="280"/>
        <end position="301"/>
    </location>
</feature>
<dbReference type="Gene3D" id="1.20.1740.10">
    <property type="entry name" value="Amino acid/polyamine transporter I"/>
    <property type="match status" value="1"/>
</dbReference>
<dbReference type="InterPro" id="IPR050598">
    <property type="entry name" value="AminoAcid_Transporter"/>
</dbReference>
<dbReference type="PANTHER" id="PTHR11785">
    <property type="entry name" value="AMINO ACID TRANSPORTER"/>
    <property type="match status" value="1"/>
</dbReference>
<gene>
    <name evidence="6" type="primary">steT_1</name>
    <name evidence="6" type="ORF">CAGA_00590</name>
</gene>
<keyword evidence="4 5" id="KW-0472">Membrane</keyword>
<feature type="transmembrane region" description="Helical" evidence="5">
    <location>
        <begin position="394"/>
        <end position="415"/>
    </location>
</feature>
<dbReference type="InterPro" id="IPR002293">
    <property type="entry name" value="AA/rel_permease1"/>
</dbReference>
<feature type="transmembrane region" description="Helical" evidence="5">
    <location>
        <begin position="332"/>
        <end position="351"/>
    </location>
</feature>
<keyword evidence="3 5" id="KW-1133">Transmembrane helix</keyword>
<comment type="subcellular location">
    <subcellularLocation>
        <location evidence="1">Membrane</location>
        <topology evidence="1">Multi-pass membrane protein</topology>
    </subcellularLocation>
</comment>
<dbReference type="Proteomes" id="UP000297714">
    <property type="component" value="Unassembled WGS sequence"/>
</dbReference>
<dbReference type="AlphaFoldDB" id="A0A4Z0YCJ8"/>
<proteinExistence type="predicted"/>
<reference evidence="6 7" key="1">
    <citation type="submission" date="2019-04" db="EMBL/GenBank/DDBJ databases">
        <authorList>
            <person name="Poehlein A."/>
            <person name="Bengelsdorf F.R."/>
            <person name="Duerre P."/>
            <person name="Daniel R."/>
        </authorList>
    </citation>
    <scope>NUCLEOTIDE SEQUENCE [LARGE SCALE GENOMIC DNA]</scope>
    <source>
        <strain evidence="6 7">BS-1</strain>
    </source>
</reference>
<feature type="transmembrane region" description="Helical" evidence="5">
    <location>
        <begin position="158"/>
        <end position="175"/>
    </location>
</feature>
<dbReference type="EMBL" id="SRMQ01000001">
    <property type="protein sequence ID" value="TGJ77668.1"/>
    <property type="molecule type" value="Genomic_DNA"/>
</dbReference>
<feature type="transmembrane region" description="Helical" evidence="5">
    <location>
        <begin position="40"/>
        <end position="62"/>
    </location>
</feature>
<evidence type="ECO:0000313" key="7">
    <source>
        <dbReference type="Proteomes" id="UP000297714"/>
    </source>
</evidence>
<accession>A0A4Z0YCJ8</accession>
<feature type="transmembrane region" description="Helical" evidence="5">
    <location>
        <begin position="229"/>
        <end position="252"/>
    </location>
</feature>
<dbReference type="PANTHER" id="PTHR11785:SF512">
    <property type="entry name" value="SOBREMESA, ISOFORM B"/>
    <property type="match status" value="1"/>
</dbReference>
<feature type="transmembrane region" description="Helical" evidence="5">
    <location>
        <begin position="127"/>
        <end position="146"/>
    </location>
</feature>
<keyword evidence="2 5" id="KW-0812">Transmembrane</keyword>
<dbReference type="RefSeq" id="WP_243112886.1">
    <property type="nucleotide sequence ID" value="NZ_JAJUFJ010000010.1"/>
</dbReference>
<protein>
    <submittedName>
        <fullName evidence="6">Serine/threonine exchanger SteT</fullName>
    </submittedName>
</protein>
<feature type="transmembrane region" description="Helical" evidence="5">
    <location>
        <begin position="363"/>
        <end position="382"/>
    </location>
</feature>